<dbReference type="InterPro" id="IPR036236">
    <property type="entry name" value="Znf_C2H2_sf"/>
</dbReference>
<dbReference type="GO" id="GO:0006357">
    <property type="term" value="P:regulation of transcription by RNA polymerase II"/>
    <property type="evidence" value="ECO:0007669"/>
    <property type="project" value="TreeGrafter"/>
</dbReference>
<dbReference type="GO" id="GO:0005634">
    <property type="term" value="C:nucleus"/>
    <property type="evidence" value="ECO:0007669"/>
    <property type="project" value="UniProtKB-SubCell"/>
</dbReference>
<dbReference type="PROSITE" id="PS50157">
    <property type="entry name" value="ZINC_FINGER_C2H2_2"/>
    <property type="match status" value="5"/>
</dbReference>
<organism evidence="11">
    <name type="scientific">Oppiella nova</name>
    <dbReference type="NCBI Taxonomy" id="334625"/>
    <lineage>
        <taxon>Eukaryota</taxon>
        <taxon>Metazoa</taxon>
        <taxon>Ecdysozoa</taxon>
        <taxon>Arthropoda</taxon>
        <taxon>Chelicerata</taxon>
        <taxon>Arachnida</taxon>
        <taxon>Acari</taxon>
        <taxon>Acariformes</taxon>
        <taxon>Sarcoptiformes</taxon>
        <taxon>Oribatida</taxon>
        <taxon>Brachypylina</taxon>
        <taxon>Oppioidea</taxon>
        <taxon>Oppiidae</taxon>
        <taxon>Oppiella</taxon>
    </lineage>
</organism>
<dbReference type="InterPro" id="IPR013087">
    <property type="entry name" value="Znf_C2H2_type"/>
</dbReference>
<sequence length="425" mass="49560">MSEILINDLVEELSEENSRLFNELLTFDLLDQLDTNYKTLCDSRDSKGSDGCLQPIKETTLSPKKRKRSRVNCKTKTREMDKDMSDSSDDTIDDNCSDISYKPEDIIEGKVDQKTKRLKTRSVVSKSMTCNETTDQMNGKNFQTKPALRNHANRYHGGMCYACVVNGCDFMTSELHYLKNHMVSHSDDRPYQCPHESCGKRFKCRDGHRKHIQTAHTNERPFVCDHKDCDKRFKSRSELMNHKTRIHGTDGIDYFQCPRKGCNYSYASQESLDTHISKHSEGQVYRCLWPGCDYTANSSSVLCAHRRNKHNDEGILRVCEWPGCEFKCHLKRIMKRHHKEHSIEPRFPCHWPGCDKRFIYRDRLEKHLRIHSGVKRFKCEVEGCGYSSFEKGNVTKHMVKHYRTTGDVDWFTCQWSGCGKRSLHL</sequence>
<evidence type="ECO:0000256" key="5">
    <source>
        <dbReference type="ARBA" id="ARBA00023015"/>
    </source>
</evidence>
<proteinExistence type="predicted"/>
<evidence type="ECO:0000256" key="3">
    <source>
        <dbReference type="ARBA" id="ARBA00022771"/>
    </source>
</evidence>
<comment type="subcellular location">
    <subcellularLocation>
        <location evidence="1">Nucleus</location>
    </subcellularLocation>
</comment>
<evidence type="ECO:0000256" key="2">
    <source>
        <dbReference type="ARBA" id="ARBA00022723"/>
    </source>
</evidence>
<feature type="domain" description="C2H2-type" evidence="10">
    <location>
        <begin position="255"/>
        <end position="284"/>
    </location>
</feature>
<keyword evidence="2" id="KW-0479">Metal-binding</keyword>
<name>A0A7R9LI22_9ACAR</name>
<feature type="domain" description="C2H2-type" evidence="10">
    <location>
        <begin position="222"/>
        <end position="247"/>
    </location>
</feature>
<dbReference type="PANTHER" id="PTHR46179">
    <property type="entry name" value="ZINC FINGER PROTEIN"/>
    <property type="match status" value="1"/>
</dbReference>
<keyword evidence="12" id="KW-1185">Reference proteome</keyword>
<feature type="region of interest" description="Disordered" evidence="9">
    <location>
        <begin position="44"/>
        <end position="91"/>
    </location>
</feature>
<dbReference type="PANTHER" id="PTHR46179:SF13">
    <property type="entry name" value="C2H2-TYPE DOMAIN-CONTAINING PROTEIN"/>
    <property type="match status" value="1"/>
</dbReference>
<dbReference type="AlphaFoldDB" id="A0A7R9LI22"/>
<keyword evidence="7" id="KW-0539">Nucleus</keyword>
<feature type="domain" description="C2H2-type" evidence="10">
    <location>
        <begin position="347"/>
        <end position="376"/>
    </location>
</feature>
<evidence type="ECO:0000256" key="6">
    <source>
        <dbReference type="ARBA" id="ARBA00023163"/>
    </source>
</evidence>
<feature type="domain" description="C2H2-type" evidence="10">
    <location>
        <begin position="161"/>
        <end position="190"/>
    </location>
</feature>
<dbReference type="Pfam" id="PF00096">
    <property type="entry name" value="zf-C2H2"/>
    <property type="match status" value="3"/>
</dbReference>
<evidence type="ECO:0000313" key="12">
    <source>
        <dbReference type="Proteomes" id="UP000728032"/>
    </source>
</evidence>
<keyword evidence="5" id="KW-0805">Transcription regulation</keyword>
<dbReference type="Proteomes" id="UP000728032">
    <property type="component" value="Unassembled WGS sequence"/>
</dbReference>
<evidence type="ECO:0000256" key="8">
    <source>
        <dbReference type="PROSITE-ProRule" id="PRU00042"/>
    </source>
</evidence>
<reference evidence="11" key="1">
    <citation type="submission" date="2020-11" db="EMBL/GenBank/DDBJ databases">
        <authorList>
            <person name="Tran Van P."/>
        </authorList>
    </citation>
    <scope>NUCLEOTIDE SEQUENCE</scope>
</reference>
<dbReference type="InterPro" id="IPR051061">
    <property type="entry name" value="Zinc_finger_trans_reg"/>
</dbReference>
<evidence type="ECO:0000256" key="9">
    <source>
        <dbReference type="SAM" id="MobiDB-lite"/>
    </source>
</evidence>
<evidence type="ECO:0000256" key="4">
    <source>
        <dbReference type="ARBA" id="ARBA00022833"/>
    </source>
</evidence>
<dbReference type="SUPFAM" id="SSF57667">
    <property type="entry name" value="beta-beta-alpha zinc fingers"/>
    <property type="match status" value="4"/>
</dbReference>
<evidence type="ECO:0000259" key="10">
    <source>
        <dbReference type="PROSITE" id="PS50157"/>
    </source>
</evidence>
<keyword evidence="6" id="KW-0804">Transcription</keyword>
<dbReference type="EMBL" id="OC915767">
    <property type="protein sequence ID" value="CAD7641872.1"/>
    <property type="molecule type" value="Genomic_DNA"/>
</dbReference>
<feature type="domain" description="C2H2-type" evidence="10">
    <location>
        <begin position="191"/>
        <end position="221"/>
    </location>
</feature>
<evidence type="ECO:0000313" key="11">
    <source>
        <dbReference type="EMBL" id="CAD7641872.1"/>
    </source>
</evidence>
<accession>A0A7R9LI22</accession>
<dbReference type="OrthoDB" id="6508111at2759"/>
<keyword evidence="3 8" id="KW-0863">Zinc-finger</keyword>
<keyword evidence="4" id="KW-0862">Zinc</keyword>
<dbReference type="PROSITE" id="PS00028">
    <property type="entry name" value="ZINC_FINGER_C2H2_1"/>
    <property type="match status" value="4"/>
</dbReference>
<gene>
    <name evidence="11" type="ORF">ONB1V03_LOCUS3301</name>
</gene>
<dbReference type="EMBL" id="CAJPVJ010000942">
    <property type="protein sequence ID" value="CAG2163736.1"/>
    <property type="molecule type" value="Genomic_DNA"/>
</dbReference>
<dbReference type="Gene3D" id="3.30.160.60">
    <property type="entry name" value="Classic Zinc Finger"/>
    <property type="match status" value="4"/>
</dbReference>
<evidence type="ECO:0000256" key="1">
    <source>
        <dbReference type="ARBA" id="ARBA00004123"/>
    </source>
</evidence>
<protein>
    <recommendedName>
        <fullName evidence="10">C2H2-type domain-containing protein</fullName>
    </recommendedName>
</protein>
<feature type="compositionally biased region" description="Basic and acidic residues" evidence="9">
    <location>
        <begin position="76"/>
        <end position="85"/>
    </location>
</feature>
<evidence type="ECO:0000256" key="7">
    <source>
        <dbReference type="ARBA" id="ARBA00023242"/>
    </source>
</evidence>
<dbReference type="SMART" id="SM00355">
    <property type="entry name" value="ZnF_C2H2"/>
    <property type="match status" value="8"/>
</dbReference>
<feature type="compositionally biased region" description="Basic residues" evidence="9">
    <location>
        <begin position="63"/>
        <end position="75"/>
    </location>
</feature>
<dbReference type="GO" id="GO:0008270">
    <property type="term" value="F:zinc ion binding"/>
    <property type="evidence" value="ECO:0007669"/>
    <property type="project" value="UniProtKB-KW"/>
</dbReference>